<protein>
    <submittedName>
        <fullName evidence="2">Uncharacterized protein</fullName>
    </submittedName>
</protein>
<evidence type="ECO:0000313" key="3">
    <source>
        <dbReference type="Proteomes" id="UP001558652"/>
    </source>
</evidence>
<dbReference type="AlphaFoldDB" id="A0ABD0XYL5"/>
<evidence type="ECO:0000256" key="1">
    <source>
        <dbReference type="SAM" id="MobiDB-lite"/>
    </source>
</evidence>
<feature type="compositionally biased region" description="Basic and acidic residues" evidence="1">
    <location>
        <begin position="462"/>
        <end position="480"/>
    </location>
</feature>
<dbReference type="PANTHER" id="PTHR34141">
    <property type="match status" value="1"/>
</dbReference>
<keyword evidence="3" id="KW-1185">Reference proteome</keyword>
<feature type="compositionally biased region" description="Basic and acidic residues" evidence="1">
    <location>
        <begin position="44"/>
        <end position="60"/>
    </location>
</feature>
<feature type="region of interest" description="Disordered" evidence="1">
    <location>
        <begin position="630"/>
        <end position="652"/>
    </location>
</feature>
<feature type="compositionally biased region" description="Basic residues" evidence="1">
    <location>
        <begin position="682"/>
        <end position="700"/>
    </location>
</feature>
<feature type="compositionally biased region" description="Low complexity" evidence="1">
    <location>
        <begin position="283"/>
        <end position="294"/>
    </location>
</feature>
<reference evidence="2 3" key="1">
    <citation type="submission" date="2024-07" db="EMBL/GenBank/DDBJ databases">
        <title>Chromosome-level genome assembly of the water stick insect Ranatra chinensis (Heteroptera: Nepidae).</title>
        <authorList>
            <person name="Liu X."/>
        </authorList>
    </citation>
    <scope>NUCLEOTIDE SEQUENCE [LARGE SCALE GENOMIC DNA]</scope>
    <source>
        <strain evidence="2">Cailab_2021Rc</strain>
        <tissue evidence="2">Muscle</tissue>
    </source>
</reference>
<feature type="region of interest" description="Disordered" evidence="1">
    <location>
        <begin position="283"/>
        <end position="482"/>
    </location>
</feature>
<dbReference type="PANTHER" id="PTHR34141:SF1">
    <property type="match status" value="1"/>
</dbReference>
<feature type="region of interest" description="Disordered" evidence="1">
    <location>
        <begin position="670"/>
        <end position="712"/>
    </location>
</feature>
<dbReference type="Proteomes" id="UP001558652">
    <property type="component" value="Unassembled WGS sequence"/>
</dbReference>
<accession>A0ABD0XYL5</accession>
<comment type="caution">
    <text evidence="2">The sequence shown here is derived from an EMBL/GenBank/DDBJ whole genome shotgun (WGS) entry which is preliminary data.</text>
</comment>
<feature type="region of interest" description="Disordered" evidence="1">
    <location>
        <begin position="196"/>
        <end position="226"/>
    </location>
</feature>
<evidence type="ECO:0000313" key="2">
    <source>
        <dbReference type="EMBL" id="KAL1116357.1"/>
    </source>
</evidence>
<feature type="compositionally biased region" description="Polar residues" evidence="1">
    <location>
        <begin position="389"/>
        <end position="400"/>
    </location>
</feature>
<dbReference type="EMBL" id="JBFDAA010000017">
    <property type="protein sequence ID" value="KAL1116357.1"/>
    <property type="molecule type" value="Genomic_DNA"/>
</dbReference>
<sequence>MGGVGELLPPFTRACLNFFTLTFRALGRNHIASKPRWGHRNAFGRRDSPPVHRDRQHDGGRLAARKIRGWPRHGTELGSRRRSAAHLAQARHVDTAPLPDQARLATIPRANPYPEVTDPICRLPLPTLFYRLEAIHLGDLLRIWVRAGAVFLVALSRIFKVRGEDPDTAVTAVLFAEETTLPGSPGGVSGSFWVTPTSSRKREPDSNGSAAGFRNRNRIPFRPTGASETLTSVLGSTDSCATAVHKKPFSTSVLQGLAGVFATTTKICAGDGSRRALAQTLLRTSPRPSYSSRPNGASPDERGPPDLPLTAEYRHDATAPSIFRASRFGRRVGQATETETPPTGVVNSVRGRAANSREWGRPDLSPPRRARSPACDRPKRRSPHERSGSPPSFYTVQPTAGTPAGRPGDNERAKSPGSGQPPGRRPRPNGSRRPTEREVRSSAGRPHRRRRRTVPPSGIHRAVSDRHPDAGKGGREREDVNLSFRDFGPSPFTPERFHVLLNSLFKVLFNFPSRAALSSNPTLRRNPSGTGARRSTGLAPSTDRGPVQDGLGQSAASRSNRALPNATFPGRLSAFGIRRWALPSSLAATGGILFFIACARDRSLGRPRGVPVAFRMGRPTLRTVFRGTLKKKAQSGTATRFASPPSPRLRPLSCPAPVVSKTAGVAALRTGGLADRATAGGPRRRSRRSSSTRAQTRGRRSAPFPGRGGRGRVIVRAVASSDGAVVGVRRHRTAYRAP</sequence>
<gene>
    <name evidence="2" type="ORF">AAG570_004832</name>
</gene>
<feature type="compositionally biased region" description="Low complexity" evidence="1">
    <location>
        <begin position="415"/>
        <end position="432"/>
    </location>
</feature>
<organism evidence="2 3">
    <name type="scientific">Ranatra chinensis</name>
    <dbReference type="NCBI Taxonomy" id="642074"/>
    <lineage>
        <taxon>Eukaryota</taxon>
        <taxon>Metazoa</taxon>
        <taxon>Ecdysozoa</taxon>
        <taxon>Arthropoda</taxon>
        <taxon>Hexapoda</taxon>
        <taxon>Insecta</taxon>
        <taxon>Pterygota</taxon>
        <taxon>Neoptera</taxon>
        <taxon>Paraneoptera</taxon>
        <taxon>Hemiptera</taxon>
        <taxon>Heteroptera</taxon>
        <taxon>Panheteroptera</taxon>
        <taxon>Nepomorpha</taxon>
        <taxon>Nepidae</taxon>
        <taxon>Ranatrinae</taxon>
        <taxon>Ranatra</taxon>
    </lineage>
</organism>
<feature type="region of interest" description="Disordered" evidence="1">
    <location>
        <begin position="517"/>
        <end position="563"/>
    </location>
</feature>
<feature type="region of interest" description="Disordered" evidence="1">
    <location>
        <begin position="40"/>
        <end position="60"/>
    </location>
</feature>
<proteinExistence type="predicted"/>
<name>A0ABD0XYL5_9HEMI</name>
<feature type="compositionally biased region" description="Polar residues" evidence="1">
    <location>
        <begin position="517"/>
        <end position="529"/>
    </location>
</feature>